<dbReference type="EMBL" id="LR999452">
    <property type="protein sequence ID" value="CAE5963433.1"/>
    <property type="molecule type" value="Genomic_DNA"/>
</dbReference>
<accession>A0A8S1ZNF5</accession>
<gene>
    <name evidence="1" type="ORF">AARE701A_LOCUS4912</name>
</gene>
<reference evidence="1" key="1">
    <citation type="submission" date="2021-01" db="EMBL/GenBank/DDBJ databases">
        <authorList>
            <person name="Bezrukov I."/>
        </authorList>
    </citation>
    <scope>NUCLEOTIDE SEQUENCE</scope>
</reference>
<name>A0A8S1ZNF5_ARAAE</name>
<protein>
    <submittedName>
        <fullName evidence="1">Uncharacterized protein</fullName>
    </submittedName>
</protein>
<evidence type="ECO:0000313" key="2">
    <source>
        <dbReference type="Proteomes" id="UP000682877"/>
    </source>
</evidence>
<proteinExistence type="predicted"/>
<sequence length="89" mass="10334">MFESFEEVARECHFCHCCERSFTAEEEDIALLISKGIPQRVKASSTGEHLNVLAVESSYAHYVFQQLEKLQAVFEEYSKLTRKLFLSLR</sequence>
<evidence type="ECO:0000313" key="1">
    <source>
        <dbReference type="EMBL" id="CAE5963433.1"/>
    </source>
</evidence>
<dbReference type="Proteomes" id="UP000682877">
    <property type="component" value="Chromosome 2"/>
</dbReference>
<dbReference type="AlphaFoldDB" id="A0A8S1ZNF5"/>
<keyword evidence="2" id="KW-1185">Reference proteome</keyword>
<organism evidence="1 2">
    <name type="scientific">Arabidopsis arenosa</name>
    <name type="common">Sand rock-cress</name>
    <name type="synonym">Cardaminopsis arenosa</name>
    <dbReference type="NCBI Taxonomy" id="38785"/>
    <lineage>
        <taxon>Eukaryota</taxon>
        <taxon>Viridiplantae</taxon>
        <taxon>Streptophyta</taxon>
        <taxon>Embryophyta</taxon>
        <taxon>Tracheophyta</taxon>
        <taxon>Spermatophyta</taxon>
        <taxon>Magnoliopsida</taxon>
        <taxon>eudicotyledons</taxon>
        <taxon>Gunneridae</taxon>
        <taxon>Pentapetalae</taxon>
        <taxon>rosids</taxon>
        <taxon>malvids</taxon>
        <taxon>Brassicales</taxon>
        <taxon>Brassicaceae</taxon>
        <taxon>Camelineae</taxon>
        <taxon>Arabidopsis</taxon>
    </lineage>
</organism>